<protein>
    <submittedName>
        <fullName evidence="1">Uncharacterized protein</fullName>
    </submittedName>
</protein>
<dbReference type="AlphaFoldDB" id="A0A7J8B7M1"/>
<sequence>MVLARVMETQIWRPAARLERAGLNKGTTASASSFVWEKSATAALSPEPDNRFLQCVSGVYLHSTSPCTPSSSPRAGAQSEWVHQQESPCVGPLSGKLGLQPPSLSHSLHWLSRPEFMGTSLPGTKTLGWGSRCGTGLLAPQWGPLQLEMSLLNLSHLSYLSLHGLFLVSCYTSSVGSQTTAGYTVRTNV</sequence>
<organism evidence="1 2">
    <name type="scientific">Rousettus aegyptiacus</name>
    <name type="common">Egyptian fruit bat</name>
    <name type="synonym">Pteropus aegyptiacus</name>
    <dbReference type="NCBI Taxonomy" id="9407"/>
    <lineage>
        <taxon>Eukaryota</taxon>
        <taxon>Metazoa</taxon>
        <taxon>Chordata</taxon>
        <taxon>Craniata</taxon>
        <taxon>Vertebrata</taxon>
        <taxon>Euteleostomi</taxon>
        <taxon>Mammalia</taxon>
        <taxon>Eutheria</taxon>
        <taxon>Laurasiatheria</taxon>
        <taxon>Chiroptera</taxon>
        <taxon>Yinpterochiroptera</taxon>
        <taxon>Pteropodoidea</taxon>
        <taxon>Pteropodidae</taxon>
        <taxon>Rousettinae</taxon>
        <taxon>Rousettus</taxon>
    </lineage>
</organism>
<comment type="caution">
    <text evidence="1">The sequence shown here is derived from an EMBL/GenBank/DDBJ whole genome shotgun (WGS) entry which is preliminary data.</text>
</comment>
<accession>A0A7J8B7M1</accession>
<keyword evidence="2" id="KW-1185">Reference proteome</keyword>
<evidence type="ECO:0000313" key="1">
    <source>
        <dbReference type="EMBL" id="KAF6394684.1"/>
    </source>
</evidence>
<gene>
    <name evidence="1" type="ORF">HJG63_010017</name>
</gene>
<reference evidence="1 2" key="1">
    <citation type="journal article" date="2020" name="Nature">
        <title>Six reference-quality genomes reveal evolution of bat adaptations.</title>
        <authorList>
            <person name="Jebb D."/>
            <person name="Huang Z."/>
            <person name="Pippel M."/>
            <person name="Hughes G.M."/>
            <person name="Lavrichenko K."/>
            <person name="Devanna P."/>
            <person name="Winkler S."/>
            <person name="Jermiin L.S."/>
            <person name="Skirmuntt E.C."/>
            <person name="Katzourakis A."/>
            <person name="Burkitt-Gray L."/>
            <person name="Ray D.A."/>
            <person name="Sullivan K.A.M."/>
            <person name="Roscito J.G."/>
            <person name="Kirilenko B.M."/>
            <person name="Davalos L.M."/>
            <person name="Corthals A.P."/>
            <person name="Power M.L."/>
            <person name="Jones G."/>
            <person name="Ransome R.D."/>
            <person name="Dechmann D.K.N."/>
            <person name="Locatelli A.G."/>
            <person name="Puechmaille S.J."/>
            <person name="Fedrigo O."/>
            <person name="Jarvis E.D."/>
            <person name="Hiller M."/>
            <person name="Vernes S.C."/>
            <person name="Myers E.W."/>
            <person name="Teeling E.C."/>
        </authorList>
    </citation>
    <scope>NUCLEOTIDE SEQUENCE [LARGE SCALE GENOMIC DNA]</scope>
    <source>
        <strain evidence="1">MRouAeg1</strain>
        <tissue evidence="1">Muscle</tissue>
    </source>
</reference>
<proteinExistence type="predicted"/>
<name>A0A7J8B7M1_ROUAE</name>
<dbReference type="EMBL" id="JACASE010000019">
    <property type="protein sequence ID" value="KAF6394684.1"/>
    <property type="molecule type" value="Genomic_DNA"/>
</dbReference>
<evidence type="ECO:0000313" key="2">
    <source>
        <dbReference type="Proteomes" id="UP000593571"/>
    </source>
</evidence>
<dbReference type="Proteomes" id="UP000593571">
    <property type="component" value="Unassembled WGS sequence"/>
</dbReference>